<dbReference type="InterPro" id="IPR038488">
    <property type="entry name" value="Integrase_DNA-bd_sf"/>
</dbReference>
<name>A0AAN5A0W0_9RHOB</name>
<evidence type="ECO:0000313" key="3">
    <source>
        <dbReference type="EMBL" id="SDX61455.1"/>
    </source>
</evidence>
<reference evidence="2" key="3">
    <citation type="submission" date="2023-06" db="EMBL/GenBank/DDBJ databases">
        <authorList>
            <person name="Sun Q."/>
            <person name="Zhou Y."/>
        </authorList>
    </citation>
    <scope>NUCLEOTIDE SEQUENCE</scope>
    <source>
        <strain evidence="2">CGMCC 1.10859</strain>
    </source>
</reference>
<dbReference type="AlphaFoldDB" id="A0AAN5A0W0"/>
<accession>A0AAN5A0W0</accession>
<sequence length="88" mass="9577">MVRRGLPKPAFALKGKKTDSGVTYLHNTSSRKGAKTFALSTRGHDGRKLNLKLGDYPAIGLKMAHEVAQTHLQAIAQAKEPRRPSKGN</sequence>
<evidence type="ECO:0000313" key="4">
    <source>
        <dbReference type="Proteomes" id="UP000199541"/>
    </source>
</evidence>
<dbReference type="EMBL" id="BNAB01000020">
    <property type="protein sequence ID" value="GHE05030.1"/>
    <property type="molecule type" value="Genomic_DNA"/>
</dbReference>
<dbReference type="Gene3D" id="3.30.160.390">
    <property type="entry name" value="Integrase, DNA-binding domain"/>
    <property type="match status" value="1"/>
</dbReference>
<dbReference type="Proteomes" id="UP000634647">
    <property type="component" value="Unassembled WGS sequence"/>
</dbReference>
<evidence type="ECO:0000313" key="5">
    <source>
        <dbReference type="Proteomes" id="UP000634647"/>
    </source>
</evidence>
<evidence type="ECO:0000313" key="2">
    <source>
        <dbReference type="EMBL" id="GHE05030.1"/>
    </source>
</evidence>
<organism evidence="2 5">
    <name type="scientific">Allgaiera indica</name>
    <dbReference type="NCBI Taxonomy" id="765699"/>
    <lineage>
        <taxon>Bacteria</taxon>
        <taxon>Pseudomonadati</taxon>
        <taxon>Pseudomonadota</taxon>
        <taxon>Alphaproteobacteria</taxon>
        <taxon>Rhodobacterales</taxon>
        <taxon>Paracoccaceae</taxon>
        <taxon>Allgaiera</taxon>
    </lineage>
</organism>
<dbReference type="RefSeq" id="WP_051645842.1">
    <property type="nucleotide sequence ID" value="NZ_BNAB01000020.1"/>
</dbReference>
<proteinExistence type="predicted"/>
<dbReference type="Pfam" id="PF13356">
    <property type="entry name" value="Arm-DNA-bind_3"/>
    <property type="match status" value="1"/>
</dbReference>
<comment type="caution">
    <text evidence="2">The sequence shown here is derived from an EMBL/GenBank/DDBJ whole genome shotgun (WGS) entry which is preliminary data.</text>
</comment>
<keyword evidence="4" id="KW-1185">Reference proteome</keyword>
<feature type="domain" description="Integrase DNA-binding" evidence="1">
    <location>
        <begin position="14"/>
        <end position="82"/>
    </location>
</feature>
<protein>
    <recommendedName>
        <fullName evidence="1">Integrase DNA-binding domain-containing protein</fullName>
    </recommendedName>
</protein>
<dbReference type="Proteomes" id="UP000199541">
    <property type="component" value="Unassembled WGS sequence"/>
</dbReference>
<evidence type="ECO:0000259" key="1">
    <source>
        <dbReference type="Pfam" id="PF13356"/>
    </source>
</evidence>
<gene>
    <name evidence="2" type="ORF">GCM10008024_34460</name>
    <name evidence="3" type="ORF">SAMN05444006_12165</name>
</gene>
<reference evidence="3 4" key="2">
    <citation type="submission" date="2016-10" db="EMBL/GenBank/DDBJ databases">
        <authorList>
            <person name="Varghese N."/>
            <person name="Submissions S."/>
        </authorList>
    </citation>
    <scope>NUCLEOTIDE SEQUENCE [LARGE SCALE GENOMIC DNA]</scope>
    <source>
        <strain evidence="3 4">DSM 24802</strain>
    </source>
</reference>
<reference evidence="2" key="1">
    <citation type="journal article" date="2014" name="Int. J. Syst. Evol. Microbiol.">
        <title>Complete genome sequence of Corynebacterium casei LMG S-19264T (=DSM 44701T), isolated from a smear-ripened cheese.</title>
        <authorList>
            <consortium name="US DOE Joint Genome Institute (JGI-PGF)"/>
            <person name="Walter F."/>
            <person name="Albersmeier A."/>
            <person name="Kalinowski J."/>
            <person name="Ruckert C."/>
        </authorList>
    </citation>
    <scope>NUCLEOTIDE SEQUENCE</scope>
    <source>
        <strain evidence="2">CGMCC 1.10859</strain>
    </source>
</reference>
<dbReference type="EMBL" id="FNOB01000021">
    <property type="protein sequence ID" value="SDX61455.1"/>
    <property type="molecule type" value="Genomic_DNA"/>
</dbReference>
<dbReference type="InterPro" id="IPR025166">
    <property type="entry name" value="Integrase_DNA_bind_dom"/>
</dbReference>